<dbReference type="InterPro" id="IPR038332">
    <property type="entry name" value="PPE_sf"/>
</dbReference>
<proteinExistence type="inferred from homology"/>
<feature type="domain" description="PPE family C-terminal" evidence="4">
    <location>
        <begin position="299"/>
        <end position="369"/>
    </location>
</feature>
<organism evidence="5 6">
    <name type="scientific">Mycobacterium simiae</name>
    <name type="common">Mycobacterium habana</name>
    <dbReference type="NCBI Taxonomy" id="1784"/>
    <lineage>
        <taxon>Bacteria</taxon>
        <taxon>Bacillati</taxon>
        <taxon>Actinomycetota</taxon>
        <taxon>Actinomycetes</taxon>
        <taxon>Mycobacteriales</taxon>
        <taxon>Mycobacteriaceae</taxon>
        <taxon>Mycobacterium</taxon>
        <taxon>Mycobacterium simiae complex</taxon>
    </lineage>
</organism>
<keyword evidence="6" id="KW-1185">Reference proteome</keyword>
<gene>
    <name evidence="5" type="ORF">B5M45_17135</name>
</gene>
<accession>A0A1X0Y1D2</accession>
<dbReference type="Pfam" id="PF00823">
    <property type="entry name" value="PPE"/>
    <property type="match status" value="1"/>
</dbReference>
<feature type="region of interest" description="Disordered" evidence="2">
    <location>
        <begin position="166"/>
        <end position="185"/>
    </location>
</feature>
<evidence type="ECO:0000256" key="1">
    <source>
        <dbReference type="ARBA" id="ARBA00010652"/>
    </source>
</evidence>
<comment type="caution">
    <text evidence="5">The sequence shown here is derived from an EMBL/GenBank/DDBJ whole genome shotgun (WGS) entry which is preliminary data.</text>
</comment>
<evidence type="ECO:0008006" key="7">
    <source>
        <dbReference type="Google" id="ProtNLM"/>
    </source>
</evidence>
<dbReference type="Gene3D" id="1.20.1260.20">
    <property type="entry name" value="PPE superfamily"/>
    <property type="match status" value="1"/>
</dbReference>
<evidence type="ECO:0000256" key="2">
    <source>
        <dbReference type="SAM" id="MobiDB-lite"/>
    </source>
</evidence>
<evidence type="ECO:0000313" key="6">
    <source>
        <dbReference type="Proteomes" id="UP000193040"/>
    </source>
</evidence>
<dbReference type="PANTHER" id="PTHR46766">
    <property type="entry name" value="GLUTAMINE-RICH PROTEIN 2"/>
    <property type="match status" value="1"/>
</dbReference>
<feature type="domain" description="PPE" evidence="3">
    <location>
        <begin position="1"/>
        <end position="161"/>
    </location>
</feature>
<dbReference type="GO" id="GO:0052572">
    <property type="term" value="P:response to host immune response"/>
    <property type="evidence" value="ECO:0007669"/>
    <property type="project" value="TreeGrafter"/>
</dbReference>
<dbReference type="FunFam" id="1.20.1260.20:FF:000001">
    <property type="entry name" value="PPE family protein PPE41"/>
    <property type="match status" value="1"/>
</dbReference>
<sequence length="453" mass="45939">MLPPEVNSGRMYAGAGSGPLMAAAAAWDGLAAELSSAAASYRGTVTELADMSWLGPSSTSMNTAAETYVAWLNTTASEARQTANQVRSSAAAFEAAYTATVPPPVIATNRTVLAALVATNILGQNTPAIAATEAQYGDMWAQDAVAMYTYAAASATATALTPFTSAPQNTNPAGQAAQQASTDQATANTAHTLLSNIPHVLQTMAQGGTPAATATDPISTFQSFFNDISGFLTLSPGLEFSATGTLFTVFPEVATAEGPLVATLSATKASAAPAAPAAGLGNLVGSASPAAGAGQGAITAGLADSGLVGKLSVPPSWSTATPQIRLTSTALPIAGLDATPAATTTPPTLFGGIPPMSGPVGSVVNTPRKGEAVSRRMRSRALPAWTNEPAAHGYTPNRAAQAPRTAAHALRSSGGRECNEVEQLQKELIALTKKRDLLKRAAVLMIKQAQKHK</sequence>
<feature type="compositionally biased region" description="Low complexity" evidence="2">
    <location>
        <begin position="173"/>
        <end position="185"/>
    </location>
</feature>
<evidence type="ECO:0000259" key="4">
    <source>
        <dbReference type="Pfam" id="PF12484"/>
    </source>
</evidence>
<evidence type="ECO:0000259" key="3">
    <source>
        <dbReference type="Pfam" id="PF00823"/>
    </source>
</evidence>
<dbReference type="AlphaFoldDB" id="A0A1X0Y1D2"/>
<comment type="similarity">
    <text evidence="1">Belongs to the mycobacterial PPE family.</text>
</comment>
<dbReference type="SUPFAM" id="SSF140459">
    <property type="entry name" value="PE/PPE dimer-like"/>
    <property type="match status" value="1"/>
</dbReference>
<name>A0A1X0Y1D2_MYCSI</name>
<protein>
    <recommendedName>
        <fullName evidence="7">PPE family protein</fullName>
    </recommendedName>
</protein>
<dbReference type="EMBL" id="MZZM01000022">
    <property type="protein sequence ID" value="ORJ59000.1"/>
    <property type="molecule type" value="Genomic_DNA"/>
</dbReference>
<evidence type="ECO:0000313" key="5">
    <source>
        <dbReference type="EMBL" id="ORJ59000.1"/>
    </source>
</evidence>
<dbReference type="InterPro" id="IPR000030">
    <property type="entry name" value="PPE_dom"/>
</dbReference>
<dbReference type="InterPro" id="IPR022171">
    <property type="entry name" value="PPE_C"/>
</dbReference>
<reference evidence="5 6" key="1">
    <citation type="submission" date="2017-03" db="EMBL/GenBank/DDBJ databases">
        <title>Genomic insights into Mycobacterium simiae human colonization.</title>
        <authorList>
            <person name="Steffani J.L."/>
            <person name="Brunck M.E."/>
            <person name="Cruz E."/>
            <person name="Montiel R."/>
            <person name="Barona F."/>
        </authorList>
    </citation>
    <scope>NUCLEOTIDE SEQUENCE [LARGE SCALE GENOMIC DNA]</scope>
    <source>
        <strain evidence="5 6">MsiGto</strain>
    </source>
</reference>
<dbReference type="Pfam" id="PF12484">
    <property type="entry name" value="PPE-SVP"/>
    <property type="match status" value="1"/>
</dbReference>
<dbReference type="Proteomes" id="UP000193040">
    <property type="component" value="Unassembled WGS sequence"/>
</dbReference>
<dbReference type="PANTHER" id="PTHR46766:SF1">
    <property type="entry name" value="GLUTAMINE-RICH PROTEIN 2"/>
    <property type="match status" value="1"/>
</dbReference>